<dbReference type="SUPFAM" id="SSF53955">
    <property type="entry name" value="Lysozyme-like"/>
    <property type="match status" value="1"/>
</dbReference>
<comment type="caution">
    <text evidence="1">The sequence shown here is derived from an EMBL/GenBank/DDBJ whole genome shotgun (WGS) entry which is preliminary data.</text>
</comment>
<dbReference type="EMBL" id="BAAAIZ010000063">
    <property type="protein sequence ID" value="GAA1428383.1"/>
    <property type="molecule type" value="Genomic_DNA"/>
</dbReference>
<dbReference type="RefSeq" id="WP_344014590.1">
    <property type="nucleotide sequence ID" value="NZ_BAAAIZ010000063.1"/>
</dbReference>
<evidence type="ECO:0000313" key="1">
    <source>
        <dbReference type="EMBL" id="GAA1428383.1"/>
    </source>
</evidence>
<evidence type="ECO:0008006" key="3">
    <source>
        <dbReference type="Google" id="ProtNLM"/>
    </source>
</evidence>
<keyword evidence="2" id="KW-1185">Reference proteome</keyword>
<protein>
    <recommendedName>
        <fullName evidence="3">WXG100 family type VII secretion target</fullName>
    </recommendedName>
</protein>
<evidence type="ECO:0000313" key="2">
    <source>
        <dbReference type="Proteomes" id="UP001500973"/>
    </source>
</evidence>
<gene>
    <name evidence="1" type="ORF">GCM10009601_41470</name>
</gene>
<dbReference type="Gene3D" id="1.10.530.10">
    <property type="match status" value="1"/>
</dbReference>
<name>A0ABN1Z3N6_9ACTN</name>
<proteinExistence type="predicted"/>
<dbReference type="InterPro" id="IPR023346">
    <property type="entry name" value="Lysozyme-like_dom_sf"/>
</dbReference>
<dbReference type="Proteomes" id="UP001500973">
    <property type="component" value="Unassembled WGS sequence"/>
</dbReference>
<reference evidence="1 2" key="1">
    <citation type="journal article" date="2019" name="Int. J. Syst. Evol. Microbiol.">
        <title>The Global Catalogue of Microorganisms (GCM) 10K type strain sequencing project: providing services to taxonomists for standard genome sequencing and annotation.</title>
        <authorList>
            <consortium name="The Broad Institute Genomics Platform"/>
            <consortium name="The Broad Institute Genome Sequencing Center for Infectious Disease"/>
            <person name="Wu L."/>
            <person name="Ma J."/>
        </authorList>
    </citation>
    <scope>NUCLEOTIDE SEQUENCE [LARGE SCALE GENOMIC DNA]</scope>
    <source>
        <strain evidence="1 2">JCM 11756</strain>
    </source>
</reference>
<sequence length="447" mass="49576">MAYREDVKFLEDANPALIGRSGAEFSRLHKLIDTTDDAFRKAVKVDWQSEARDLYAKRLSEARDLTDALSDAFRKVASALTAYAEAVTTAKSHYKSGKHTETKLSEVMSKEATAITPTARAAEPLRQWEDLRATTGVMDWFAELGVDVDAIREDAERYYHQTKDHYGDALRVESEARETCIAEVKAAYRSLPDFVSPIADPEQLLKNLGPLQAEARQASDNPYAQLPGSGPKVDAMPIPTVGEDVLITETLYRIKMRVDSLPEGHGNNYWLPSNSDEGRREFISANRELIKAAAHDAGLPPEMVAGIAWQEVMGDPGVADDLAYEGRKVLPFAKDPDETSMGPLSIQVRRAAEVLGYDPHHLTDAQRDQVVGAIKDPAQNIFVASEYLAQLKAESGFADVPPEQMTREQMQELAARYNGGPYYEDPNAQAYGRGFDRRLDDAKEALR</sequence>
<organism evidence="1 2">
    <name type="scientific">Streptomyces thermospinosisporus</name>
    <dbReference type="NCBI Taxonomy" id="161482"/>
    <lineage>
        <taxon>Bacteria</taxon>
        <taxon>Bacillati</taxon>
        <taxon>Actinomycetota</taxon>
        <taxon>Actinomycetes</taxon>
        <taxon>Kitasatosporales</taxon>
        <taxon>Streptomycetaceae</taxon>
        <taxon>Streptomyces</taxon>
    </lineage>
</organism>
<accession>A0ABN1Z3N6</accession>